<evidence type="ECO:0000256" key="1">
    <source>
        <dbReference type="SAM" id="SignalP"/>
    </source>
</evidence>
<evidence type="ECO:0000313" key="3">
    <source>
        <dbReference type="EMBL" id="PPK71085.1"/>
    </source>
</evidence>
<organism evidence="3 4">
    <name type="scientific">Actinokineospora auranticolor</name>
    <dbReference type="NCBI Taxonomy" id="155976"/>
    <lineage>
        <taxon>Bacteria</taxon>
        <taxon>Bacillati</taxon>
        <taxon>Actinomycetota</taxon>
        <taxon>Actinomycetes</taxon>
        <taxon>Pseudonocardiales</taxon>
        <taxon>Pseudonocardiaceae</taxon>
        <taxon>Actinokineospora</taxon>
    </lineage>
</organism>
<dbReference type="Pfam" id="PF04205">
    <property type="entry name" value="FMN_bind"/>
    <property type="match status" value="1"/>
</dbReference>
<protein>
    <submittedName>
        <fullName evidence="3">Uncharacterized protein with FMN-binding domain</fullName>
    </submittedName>
</protein>
<sequence>MKRVVMWGLSTLTVLVLLFGYHTSTSAALPASSEVVAVGTSSGGRTVTGPVAQTRWGAVQVAITLADNKVTAVTVLQSPDANRKDQQINARALPILTEEALDAQSADIDMVSGATVTSEGYRESLQGALDEAGL</sequence>
<feature type="domain" description="FMN-binding" evidence="2">
    <location>
        <begin position="54"/>
        <end position="132"/>
    </location>
</feature>
<proteinExistence type="predicted"/>
<keyword evidence="1" id="KW-0732">Signal</keyword>
<evidence type="ECO:0000259" key="2">
    <source>
        <dbReference type="SMART" id="SM00900"/>
    </source>
</evidence>
<dbReference type="AlphaFoldDB" id="A0A2S6H0S3"/>
<dbReference type="Gene3D" id="3.90.1010.20">
    <property type="match status" value="1"/>
</dbReference>
<dbReference type="EMBL" id="PTIX01000001">
    <property type="protein sequence ID" value="PPK71085.1"/>
    <property type="molecule type" value="Genomic_DNA"/>
</dbReference>
<evidence type="ECO:0000313" key="4">
    <source>
        <dbReference type="Proteomes" id="UP000239203"/>
    </source>
</evidence>
<dbReference type="RefSeq" id="WP_104476060.1">
    <property type="nucleotide sequence ID" value="NZ_CP154825.1"/>
</dbReference>
<feature type="signal peptide" evidence="1">
    <location>
        <begin position="1"/>
        <end position="27"/>
    </location>
</feature>
<name>A0A2S6H0S3_9PSEU</name>
<dbReference type="OrthoDB" id="8099475at2"/>
<dbReference type="Proteomes" id="UP000239203">
    <property type="component" value="Unassembled WGS sequence"/>
</dbReference>
<comment type="caution">
    <text evidence="3">The sequence shown here is derived from an EMBL/GenBank/DDBJ whole genome shotgun (WGS) entry which is preliminary data.</text>
</comment>
<keyword evidence="4" id="KW-1185">Reference proteome</keyword>
<dbReference type="GO" id="GO:0010181">
    <property type="term" value="F:FMN binding"/>
    <property type="evidence" value="ECO:0007669"/>
    <property type="project" value="InterPro"/>
</dbReference>
<reference evidence="3 4" key="1">
    <citation type="submission" date="2018-02" db="EMBL/GenBank/DDBJ databases">
        <title>Genomic Encyclopedia of Archaeal and Bacterial Type Strains, Phase II (KMG-II): from individual species to whole genera.</title>
        <authorList>
            <person name="Goeker M."/>
        </authorList>
    </citation>
    <scope>NUCLEOTIDE SEQUENCE [LARGE SCALE GENOMIC DNA]</scope>
    <source>
        <strain evidence="3 4">YU 961-1</strain>
    </source>
</reference>
<dbReference type="GO" id="GO:0016020">
    <property type="term" value="C:membrane"/>
    <property type="evidence" value="ECO:0007669"/>
    <property type="project" value="InterPro"/>
</dbReference>
<dbReference type="SMART" id="SM00900">
    <property type="entry name" value="FMN_bind"/>
    <property type="match status" value="1"/>
</dbReference>
<accession>A0A2S6H0S3</accession>
<gene>
    <name evidence="3" type="ORF">CLV40_101271</name>
</gene>
<feature type="chain" id="PRO_5015666786" evidence="1">
    <location>
        <begin position="28"/>
        <end position="134"/>
    </location>
</feature>
<dbReference type="InterPro" id="IPR007329">
    <property type="entry name" value="FMN-bd"/>
</dbReference>